<evidence type="ECO:0000313" key="2">
    <source>
        <dbReference type="Proteomes" id="UP000027265"/>
    </source>
</evidence>
<reference evidence="2" key="1">
    <citation type="journal article" date="2014" name="Proc. Natl. Acad. Sci. U.S.A.">
        <title>Extensive sampling of basidiomycete genomes demonstrates inadequacy of the white-rot/brown-rot paradigm for wood decay fungi.</title>
        <authorList>
            <person name="Riley R."/>
            <person name="Salamov A.A."/>
            <person name="Brown D.W."/>
            <person name="Nagy L.G."/>
            <person name="Floudas D."/>
            <person name="Held B.W."/>
            <person name="Levasseur A."/>
            <person name="Lombard V."/>
            <person name="Morin E."/>
            <person name="Otillar R."/>
            <person name="Lindquist E.A."/>
            <person name="Sun H."/>
            <person name="LaButti K.M."/>
            <person name="Schmutz J."/>
            <person name="Jabbour D."/>
            <person name="Luo H."/>
            <person name="Baker S.E."/>
            <person name="Pisabarro A.G."/>
            <person name="Walton J.D."/>
            <person name="Blanchette R.A."/>
            <person name="Henrissat B."/>
            <person name="Martin F."/>
            <person name="Cullen D."/>
            <person name="Hibbett D.S."/>
            <person name="Grigoriev I.V."/>
        </authorList>
    </citation>
    <scope>NUCLEOTIDE SEQUENCE [LARGE SCALE GENOMIC DNA]</scope>
    <source>
        <strain evidence="2">MUCL 33604</strain>
    </source>
</reference>
<accession>A0A067QMP6</accession>
<keyword evidence="2" id="KW-1185">Reference proteome</keyword>
<dbReference type="Proteomes" id="UP000027265">
    <property type="component" value="Unassembled WGS sequence"/>
</dbReference>
<organism evidence="1 2">
    <name type="scientific">Jaapia argillacea MUCL 33604</name>
    <dbReference type="NCBI Taxonomy" id="933084"/>
    <lineage>
        <taxon>Eukaryota</taxon>
        <taxon>Fungi</taxon>
        <taxon>Dikarya</taxon>
        <taxon>Basidiomycota</taxon>
        <taxon>Agaricomycotina</taxon>
        <taxon>Agaricomycetes</taxon>
        <taxon>Agaricomycetidae</taxon>
        <taxon>Jaapiales</taxon>
        <taxon>Jaapiaceae</taxon>
        <taxon>Jaapia</taxon>
    </lineage>
</organism>
<gene>
    <name evidence="1" type="ORF">JAAARDRAFT_187306</name>
</gene>
<protein>
    <submittedName>
        <fullName evidence="1">Uncharacterized protein</fullName>
    </submittedName>
</protein>
<dbReference type="AlphaFoldDB" id="A0A067QMP6"/>
<evidence type="ECO:0000313" key="1">
    <source>
        <dbReference type="EMBL" id="KDQ63906.1"/>
    </source>
</evidence>
<dbReference type="InParanoid" id="A0A067QMP6"/>
<proteinExistence type="predicted"/>
<dbReference type="HOGENOM" id="CLU_1816072_0_0_1"/>
<dbReference type="OrthoDB" id="3250441at2759"/>
<sequence>MYDLDREREEALLHHVERLLGVHLERRVKVTTAKDPNKDLEADALAREYLTNRDFREKDVYVYVEVNNDLGIGGDSGLQGSLTLLEHISQDQADTKCLVLSYIVISIAGPYVWFSGTVLVDVFIVQPFTEHIYLGGDPFMNE</sequence>
<dbReference type="EMBL" id="KL197709">
    <property type="protein sequence ID" value="KDQ63906.1"/>
    <property type="molecule type" value="Genomic_DNA"/>
</dbReference>
<name>A0A067QMP6_9AGAM</name>